<dbReference type="InterPro" id="IPR057243">
    <property type="entry name" value="Integrin_I-EGF_CS"/>
</dbReference>
<name>A0A8B6H235_MYTGA</name>
<evidence type="ECO:0000256" key="9">
    <source>
        <dbReference type="ARBA" id="ARBA00023136"/>
    </source>
</evidence>
<dbReference type="SUPFAM" id="SSF103575">
    <property type="entry name" value="Plexin repeat"/>
    <property type="match status" value="1"/>
</dbReference>
<protein>
    <recommendedName>
        <fullName evidence="13">Epidermal growth factor-like domain-containing protein</fullName>
    </recommendedName>
</protein>
<dbReference type="InterPro" id="IPR015812">
    <property type="entry name" value="Integrin_bsu"/>
</dbReference>
<dbReference type="InterPro" id="IPR036349">
    <property type="entry name" value="Integrin_bsu_tail_dom_sf"/>
</dbReference>
<dbReference type="FunFam" id="2.10.25.10:FF:000036">
    <property type="entry name" value="Integrin beta"/>
    <property type="match status" value="1"/>
</dbReference>
<keyword evidence="7" id="KW-1133">Transmembrane helix</keyword>
<keyword evidence="3" id="KW-0245">EGF-like domain</keyword>
<dbReference type="GO" id="GO:0007229">
    <property type="term" value="P:integrin-mediated signaling pathway"/>
    <property type="evidence" value="ECO:0007669"/>
    <property type="project" value="UniProtKB-KW"/>
</dbReference>
<dbReference type="Proteomes" id="UP000596742">
    <property type="component" value="Unassembled WGS sequence"/>
</dbReference>
<dbReference type="InterPro" id="IPR013111">
    <property type="entry name" value="EGF_extracell"/>
</dbReference>
<dbReference type="PANTHER" id="PTHR10082">
    <property type="entry name" value="INTEGRIN BETA SUBUNIT"/>
    <property type="match status" value="1"/>
</dbReference>
<proteinExistence type="inferred from homology"/>
<evidence type="ECO:0000256" key="12">
    <source>
        <dbReference type="SAM" id="SignalP"/>
    </source>
</evidence>
<evidence type="ECO:0000256" key="2">
    <source>
        <dbReference type="ARBA" id="ARBA00007449"/>
    </source>
</evidence>
<dbReference type="Pfam" id="PF07974">
    <property type="entry name" value="EGF_2"/>
    <property type="match status" value="1"/>
</dbReference>
<keyword evidence="9" id="KW-0472">Membrane</keyword>
<evidence type="ECO:0000256" key="7">
    <source>
        <dbReference type="ARBA" id="ARBA00022989"/>
    </source>
</evidence>
<evidence type="ECO:0000313" key="14">
    <source>
        <dbReference type="EMBL" id="VDI72587.1"/>
    </source>
</evidence>
<dbReference type="GO" id="GO:0016477">
    <property type="term" value="P:cell migration"/>
    <property type="evidence" value="ECO:0007669"/>
    <property type="project" value="TreeGrafter"/>
</dbReference>
<dbReference type="GO" id="GO:0033627">
    <property type="term" value="P:cell adhesion mediated by integrin"/>
    <property type="evidence" value="ECO:0007669"/>
    <property type="project" value="TreeGrafter"/>
</dbReference>
<keyword evidence="15" id="KW-1185">Reference proteome</keyword>
<evidence type="ECO:0000259" key="13">
    <source>
        <dbReference type="Pfam" id="PF07974"/>
    </source>
</evidence>
<dbReference type="OrthoDB" id="410592at2759"/>
<dbReference type="GO" id="GO:0098609">
    <property type="term" value="P:cell-cell adhesion"/>
    <property type="evidence" value="ECO:0007669"/>
    <property type="project" value="TreeGrafter"/>
</dbReference>
<evidence type="ECO:0000256" key="1">
    <source>
        <dbReference type="ARBA" id="ARBA00004479"/>
    </source>
</evidence>
<evidence type="ECO:0000256" key="5">
    <source>
        <dbReference type="ARBA" id="ARBA00022729"/>
    </source>
</evidence>
<dbReference type="Gene3D" id="2.10.25.10">
    <property type="entry name" value="Laminin"/>
    <property type="match status" value="4"/>
</dbReference>
<dbReference type="InterPro" id="IPR032695">
    <property type="entry name" value="Integrin_dom_sf"/>
</dbReference>
<evidence type="ECO:0000256" key="11">
    <source>
        <dbReference type="ARBA" id="ARBA00023180"/>
    </source>
</evidence>
<dbReference type="GO" id="GO:0009986">
    <property type="term" value="C:cell surface"/>
    <property type="evidence" value="ECO:0007669"/>
    <property type="project" value="TreeGrafter"/>
</dbReference>
<dbReference type="EMBL" id="UYJE01009353">
    <property type="protein sequence ID" value="VDI72587.1"/>
    <property type="molecule type" value="Genomic_DNA"/>
</dbReference>
<dbReference type="PROSITE" id="PS00243">
    <property type="entry name" value="I_EGF_1"/>
    <property type="match status" value="1"/>
</dbReference>
<gene>
    <name evidence="14" type="ORF">MGAL_10B058891</name>
</gene>
<evidence type="ECO:0000256" key="6">
    <source>
        <dbReference type="ARBA" id="ARBA00022737"/>
    </source>
</evidence>
<keyword evidence="5 12" id="KW-0732">Signal</keyword>
<keyword evidence="6" id="KW-0677">Repeat</keyword>
<evidence type="ECO:0000256" key="10">
    <source>
        <dbReference type="ARBA" id="ARBA00023157"/>
    </source>
</evidence>
<keyword evidence="8" id="KW-0401">Integrin</keyword>
<dbReference type="Gene3D" id="2.60.40.1510">
    <property type="entry name" value="ntegrin, alpha v. Chain A, domain 3"/>
    <property type="match status" value="1"/>
</dbReference>
<accession>A0A8B6H235</accession>
<feature type="domain" description="Epidermal growth factor-like" evidence="13">
    <location>
        <begin position="355"/>
        <end position="382"/>
    </location>
</feature>
<keyword evidence="11" id="KW-0325">Glycoprotein</keyword>
<sequence length="618" mass="68746">MEYRYMGFIQIFLFISVAISVQADVNECNALSCTDCFLLNPKCAWCASPDFQGGEWERCQNVRKFRKSCPKKELFTTNETPNLQKNKIEENLVSISKATINLRQNASVSFPLTVLVPRNTRRKKENVLVGGWRSNKKPVELTIESDCKNGRRKGNKFVCRKQKRGEKVTFELTTRLKNCIDKQRGRYNILVKIGKAKKIVKVDIRYVCQCKVINNRNFNKKCSYNTKRNVGDGNCVLQATVVEAPPPEEEEILNVNLECPFSESESENMCRSPRNGGGNTVCSGKGQCVCGLCRCNNRYFGKFCECSDQTCPRHNGFLCGGRSQGECKCGECDCKVGYTGNNCGCPTTNATCLATGGSICNEKGFCICGKCRCNRGYSGLTCEDCPTCVPSCQRFKQCAECLAEVGHIMPRSMCRTVCKGELPEYSIVQKLSGKEDAKICYFVGQDGCPLNFEVLYLSKDYTAPEVRIEKRTECMTSQKCRSDDQCIAPNGSICNRKGQCNCGYCECQSGYGGPTCEECMGCNDVCEQYRSCATCGALTKSMRCKRERKCSNITKVSTLNGDLGQMCQYRDPGSQCIVNYAVKFQNGQADISVLDQIVGCNNGEGPLIRADLEFVPSK</sequence>
<evidence type="ECO:0000256" key="3">
    <source>
        <dbReference type="ARBA" id="ARBA00022536"/>
    </source>
</evidence>
<dbReference type="AlphaFoldDB" id="A0A8B6H235"/>
<reference evidence="14" key="1">
    <citation type="submission" date="2018-11" db="EMBL/GenBank/DDBJ databases">
        <authorList>
            <person name="Alioto T."/>
            <person name="Alioto T."/>
        </authorList>
    </citation>
    <scope>NUCLEOTIDE SEQUENCE</scope>
</reference>
<dbReference type="SUPFAM" id="SSF69687">
    <property type="entry name" value="Integrin beta tail domain"/>
    <property type="match status" value="1"/>
</dbReference>
<feature type="chain" id="PRO_5032325700" description="Epidermal growth factor-like domain-containing protein" evidence="12">
    <location>
        <begin position="24"/>
        <end position="618"/>
    </location>
</feature>
<evidence type="ECO:0000313" key="15">
    <source>
        <dbReference type="Proteomes" id="UP000596742"/>
    </source>
</evidence>
<keyword evidence="10" id="KW-1015">Disulfide bond</keyword>
<dbReference type="GO" id="GO:0007160">
    <property type="term" value="P:cell-matrix adhesion"/>
    <property type="evidence" value="ECO:0007669"/>
    <property type="project" value="TreeGrafter"/>
</dbReference>
<comment type="subcellular location">
    <subcellularLocation>
        <location evidence="1">Membrane</location>
        <topology evidence="1">Single-pass type I membrane protein</topology>
    </subcellularLocation>
</comment>
<evidence type="ECO:0000256" key="4">
    <source>
        <dbReference type="ARBA" id="ARBA00022692"/>
    </source>
</evidence>
<keyword evidence="4" id="KW-0812">Transmembrane</keyword>
<evidence type="ECO:0000256" key="8">
    <source>
        <dbReference type="ARBA" id="ARBA00023037"/>
    </source>
</evidence>
<comment type="caution">
    <text evidence="14">The sequence shown here is derived from an EMBL/GenBank/DDBJ whole genome shotgun (WGS) entry which is preliminary data.</text>
</comment>
<dbReference type="GO" id="GO:0005178">
    <property type="term" value="F:integrin binding"/>
    <property type="evidence" value="ECO:0007669"/>
    <property type="project" value="TreeGrafter"/>
</dbReference>
<dbReference type="SUPFAM" id="SSF57196">
    <property type="entry name" value="EGF/Laminin"/>
    <property type="match status" value="3"/>
</dbReference>
<dbReference type="PRINTS" id="PR01186">
    <property type="entry name" value="INTEGRINB"/>
</dbReference>
<organism evidence="14 15">
    <name type="scientific">Mytilus galloprovincialis</name>
    <name type="common">Mediterranean mussel</name>
    <dbReference type="NCBI Taxonomy" id="29158"/>
    <lineage>
        <taxon>Eukaryota</taxon>
        <taxon>Metazoa</taxon>
        <taxon>Spiralia</taxon>
        <taxon>Lophotrochozoa</taxon>
        <taxon>Mollusca</taxon>
        <taxon>Bivalvia</taxon>
        <taxon>Autobranchia</taxon>
        <taxon>Pteriomorphia</taxon>
        <taxon>Mytilida</taxon>
        <taxon>Mytiloidea</taxon>
        <taxon>Mytilidae</taxon>
        <taxon>Mytilinae</taxon>
        <taxon>Mytilus</taxon>
    </lineage>
</organism>
<dbReference type="SUPFAM" id="SSF69179">
    <property type="entry name" value="Integrin domains"/>
    <property type="match status" value="1"/>
</dbReference>
<dbReference type="GO" id="GO:0008305">
    <property type="term" value="C:integrin complex"/>
    <property type="evidence" value="ECO:0007669"/>
    <property type="project" value="TreeGrafter"/>
</dbReference>
<dbReference type="GO" id="GO:0005925">
    <property type="term" value="C:focal adhesion"/>
    <property type="evidence" value="ECO:0007669"/>
    <property type="project" value="TreeGrafter"/>
</dbReference>
<feature type="signal peptide" evidence="12">
    <location>
        <begin position="1"/>
        <end position="23"/>
    </location>
</feature>
<comment type="similarity">
    <text evidence="2">Belongs to the integrin beta chain family.</text>
</comment>
<dbReference type="PANTHER" id="PTHR10082:SF60">
    <property type="entry name" value="INTEGRIN BETA-PS"/>
    <property type="match status" value="1"/>
</dbReference>